<name>A0A518APD2_9BACT</name>
<evidence type="ECO:0000313" key="1">
    <source>
        <dbReference type="EMBL" id="QDU56571.1"/>
    </source>
</evidence>
<gene>
    <name evidence="1" type="ORF">Pan181_27810</name>
</gene>
<dbReference type="EMBL" id="CP036278">
    <property type="protein sequence ID" value="QDU56571.1"/>
    <property type="molecule type" value="Genomic_DNA"/>
</dbReference>
<keyword evidence="2" id="KW-1185">Reference proteome</keyword>
<evidence type="ECO:0000313" key="2">
    <source>
        <dbReference type="Proteomes" id="UP000315750"/>
    </source>
</evidence>
<dbReference type="KEGG" id="amuc:Pan181_27810"/>
<accession>A0A518APD2</accession>
<sequence length="41" mass="4374">MRDPQVKPNAQNTSSFQSTASITATILTVTNNHELNGISGE</sequence>
<dbReference type="Proteomes" id="UP000315750">
    <property type="component" value="Chromosome"/>
</dbReference>
<dbReference type="AlphaFoldDB" id="A0A518APD2"/>
<protein>
    <submittedName>
        <fullName evidence="1">Uncharacterized protein</fullName>
    </submittedName>
</protein>
<reference evidence="1 2" key="1">
    <citation type="submission" date="2019-02" db="EMBL/GenBank/DDBJ databases">
        <title>Deep-cultivation of Planctomycetes and their phenomic and genomic characterization uncovers novel biology.</title>
        <authorList>
            <person name="Wiegand S."/>
            <person name="Jogler M."/>
            <person name="Boedeker C."/>
            <person name="Pinto D."/>
            <person name="Vollmers J."/>
            <person name="Rivas-Marin E."/>
            <person name="Kohn T."/>
            <person name="Peeters S.H."/>
            <person name="Heuer A."/>
            <person name="Rast P."/>
            <person name="Oberbeckmann S."/>
            <person name="Bunk B."/>
            <person name="Jeske O."/>
            <person name="Meyerdierks A."/>
            <person name="Storesund J.E."/>
            <person name="Kallscheuer N."/>
            <person name="Luecker S."/>
            <person name="Lage O.M."/>
            <person name="Pohl T."/>
            <person name="Merkel B.J."/>
            <person name="Hornburger P."/>
            <person name="Mueller R.-W."/>
            <person name="Bruemmer F."/>
            <person name="Labrenz M."/>
            <person name="Spormann A.M."/>
            <person name="Op den Camp H."/>
            <person name="Overmann J."/>
            <person name="Amann R."/>
            <person name="Jetten M.S.M."/>
            <person name="Mascher T."/>
            <person name="Medema M.H."/>
            <person name="Devos D.P."/>
            <person name="Kaster A.-K."/>
            <person name="Ovreas L."/>
            <person name="Rohde M."/>
            <person name="Galperin M.Y."/>
            <person name="Jogler C."/>
        </authorList>
    </citation>
    <scope>NUCLEOTIDE SEQUENCE [LARGE SCALE GENOMIC DNA]</scope>
    <source>
        <strain evidence="1 2">Pan181</strain>
    </source>
</reference>
<organism evidence="1 2">
    <name type="scientific">Aeoliella mucimassa</name>
    <dbReference type="NCBI Taxonomy" id="2527972"/>
    <lineage>
        <taxon>Bacteria</taxon>
        <taxon>Pseudomonadati</taxon>
        <taxon>Planctomycetota</taxon>
        <taxon>Planctomycetia</taxon>
        <taxon>Pirellulales</taxon>
        <taxon>Lacipirellulaceae</taxon>
        <taxon>Aeoliella</taxon>
    </lineage>
</organism>
<proteinExistence type="predicted"/>